<sequence>MRPIRGALTHQTRRSMSVSACPIVLCPSSLAPAAVVGLSGQPAPSTRPVHLIPLCSTLPRRCSSRHSALTYDLFSCASLRPLHLALSSSGVPHDLHTRSHKLAALNES</sequence>
<proteinExistence type="predicted"/>
<protein>
    <submittedName>
        <fullName evidence="1">Uncharacterized protein</fullName>
    </submittedName>
</protein>
<gene>
    <name evidence="1" type="ORF">E2C01_005633</name>
</gene>
<reference evidence="1 2" key="1">
    <citation type="submission" date="2019-05" db="EMBL/GenBank/DDBJ databases">
        <title>Another draft genome of Portunus trituberculatus and its Hox gene families provides insights of decapod evolution.</title>
        <authorList>
            <person name="Jeong J.-H."/>
            <person name="Song I."/>
            <person name="Kim S."/>
            <person name="Choi T."/>
            <person name="Kim D."/>
            <person name="Ryu S."/>
            <person name="Kim W."/>
        </authorList>
    </citation>
    <scope>NUCLEOTIDE SEQUENCE [LARGE SCALE GENOMIC DNA]</scope>
    <source>
        <tissue evidence="1">Muscle</tissue>
    </source>
</reference>
<name>A0A5B7CSW7_PORTR</name>
<dbReference type="EMBL" id="VSRR010000246">
    <property type="protein sequence ID" value="MPC12917.1"/>
    <property type="molecule type" value="Genomic_DNA"/>
</dbReference>
<comment type="caution">
    <text evidence="1">The sequence shown here is derived from an EMBL/GenBank/DDBJ whole genome shotgun (WGS) entry which is preliminary data.</text>
</comment>
<organism evidence="1 2">
    <name type="scientific">Portunus trituberculatus</name>
    <name type="common">Swimming crab</name>
    <name type="synonym">Neptunus trituberculatus</name>
    <dbReference type="NCBI Taxonomy" id="210409"/>
    <lineage>
        <taxon>Eukaryota</taxon>
        <taxon>Metazoa</taxon>
        <taxon>Ecdysozoa</taxon>
        <taxon>Arthropoda</taxon>
        <taxon>Crustacea</taxon>
        <taxon>Multicrustacea</taxon>
        <taxon>Malacostraca</taxon>
        <taxon>Eumalacostraca</taxon>
        <taxon>Eucarida</taxon>
        <taxon>Decapoda</taxon>
        <taxon>Pleocyemata</taxon>
        <taxon>Brachyura</taxon>
        <taxon>Eubrachyura</taxon>
        <taxon>Portunoidea</taxon>
        <taxon>Portunidae</taxon>
        <taxon>Portuninae</taxon>
        <taxon>Portunus</taxon>
    </lineage>
</organism>
<keyword evidence="2" id="KW-1185">Reference proteome</keyword>
<evidence type="ECO:0000313" key="1">
    <source>
        <dbReference type="EMBL" id="MPC12917.1"/>
    </source>
</evidence>
<dbReference type="AlphaFoldDB" id="A0A5B7CSW7"/>
<evidence type="ECO:0000313" key="2">
    <source>
        <dbReference type="Proteomes" id="UP000324222"/>
    </source>
</evidence>
<dbReference type="Proteomes" id="UP000324222">
    <property type="component" value="Unassembled WGS sequence"/>
</dbReference>
<accession>A0A5B7CSW7</accession>